<gene>
    <name evidence="4" type="ORF">AALO_G00005520</name>
</gene>
<dbReference type="GO" id="GO:0031295">
    <property type="term" value="P:T cell costimulation"/>
    <property type="evidence" value="ECO:0007669"/>
    <property type="project" value="TreeGrafter"/>
</dbReference>
<dbReference type="EMBL" id="JADWDJ010000001">
    <property type="protein sequence ID" value="KAG5285624.1"/>
    <property type="molecule type" value="Genomic_DNA"/>
</dbReference>
<keyword evidence="2" id="KW-0812">Transmembrane</keyword>
<feature type="transmembrane region" description="Helical" evidence="2">
    <location>
        <begin position="156"/>
        <end position="178"/>
    </location>
</feature>
<dbReference type="AlphaFoldDB" id="A0AAV6HGM3"/>
<organism evidence="4 5">
    <name type="scientific">Alosa alosa</name>
    <name type="common">allis shad</name>
    <dbReference type="NCBI Taxonomy" id="278164"/>
    <lineage>
        <taxon>Eukaryota</taxon>
        <taxon>Metazoa</taxon>
        <taxon>Chordata</taxon>
        <taxon>Craniata</taxon>
        <taxon>Vertebrata</taxon>
        <taxon>Euteleostomi</taxon>
        <taxon>Actinopterygii</taxon>
        <taxon>Neopterygii</taxon>
        <taxon>Teleostei</taxon>
        <taxon>Clupei</taxon>
        <taxon>Clupeiformes</taxon>
        <taxon>Clupeoidei</taxon>
        <taxon>Clupeidae</taxon>
        <taxon>Alosa</taxon>
    </lineage>
</organism>
<reference evidence="4 5" key="1">
    <citation type="submission" date="2020-10" db="EMBL/GenBank/DDBJ databases">
        <title>Chromosome-scale genome assembly of the Allis shad, Alosa alosa.</title>
        <authorList>
            <person name="Margot Z."/>
            <person name="Christophe K."/>
            <person name="Cabau C."/>
            <person name="Louis A."/>
            <person name="Berthelot C."/>
            <person name="Parey E."/>
            <person name="Roest Crollius H."/>
            <person name="Montfort J."/>
            <person name="Robinson-Rechavi M."/>
            <person name="Bucao C."/>
            <person name="Bouchez O."/>
            <person name="Gislard M."/>
            <person name="Lluch J."/>
            <person name="Milhes M."/>
            <person name="Lampietro C."/>
            <person name="Lopez Roques C."/>
            <person name="Donnadieu C."/>
            <person name="Braasch I."/>
            <person name="Desvignes T."/>
            <person name="Postlethwait J."/>
            <person name="Bobe J."/>
            <person name="Guiguen Y."/>
        </authorList>
    </citation>
    <scope>NUCLEOTIDE SEQUENCE [LARGE SCALE GENOMIC DNA]</scope>
    <source>
        <strain evidence="4">M-15738</strain>
        <tissue evidence="4">Blood</tissue>
    </source>
</reference>
<evidence type="ECO:0000256" key="2">
    <source>
        <dbReference type="SAM" id="Phobius"/>
    </source>
</evidence>
<dbReference type="PANTHER" id="PTHR47309:SF1">
    <property type="entry name" value="T-CELL SURFACE GLYCOPROTEIN CD5"/>
    <property type="match status" value="1"/>
</dbReference>
<name>A0AAV6HGM3_9TELE</name>
<dbReference type="GO" id="GO:0005886">
    <property type="term" value="C:plasma membrane"/>
    <property type="evidence" value="ECO:0007669"/>
    <property type="project" value="TreeGrafter"/>
</dbReference>
<keyword evidence="5" id="KW-1185">Reference proteome</keyword>
<evidence type="ECO:0000313" key="5">
    <source>
        <dbReference type="Proteomes" id="UP000823561"/>
    </source>
</evidence>
<evidence type="ECO:0000313" key="4">
    <source>
        <dbReference type="EMBL" id="KAG5285624.1"/>
    </source>
</evidence>
<feature type="compositionally biased region" description="Low complexity" evidence="1">
    <location>
        <begin position="33"/>
        <end position="45"/>
    </location>
</feature>
<evidence type="ECO:0000256" key="1">
    <source>
        <dbReference type="SAM" id="MobiDB-lite"/>
    </source>
</evidence>
<feature type="signal peptide" evidence="3">
    <location>
        <begin position="1"/>
        <end position="21"/>
    </location>
</feature>
<keyword evidence="3" id="KW-0732">Signal</keyword>
<dbReference type="Proteomes" id="UP000823561">
    <property type="component" value="Chromosome 1"/>
</dbReference>
<feature type="chain" id="PRO_5043809262" description="T-cell surface glycoprotein CD5" evidence="3">
    <location>
        <begin position="22"/>
        <end position="253"/>
    </location>
</feature>
<protein>
    <recommendedName>
        <fullName evidence="6">T-cell surface glycoprotein CD5</fullName>
    </recommendedName>
</protein>
<sequence>MERWLQLLVLFLGLLLVNTDSQNLNNASSTSRPPTKATKATTVPTSHPIATSTRAVVASAQPFHELALVRVKWSIPCKGAVRLTWPEGGDESVCFLSPYKIKLVGLCPNMKCGHFQAWGSSGSMTAGLYIHRNGTMTSQNCTALHVQCTGCSGEVVAYKAITGLLLVLVLGVLLLRFGKPTYNALRKRLSQRQQTRWIGPTQSQSVYYNREQQAGLQPNNNTFKRHSYPALEKLTVTSSREPSSNRNSDYSYN</sequence>
<accession>A0AAV6HGM3</accession>
<evidence type="ECO:0008006" key="6">
    <source>
        <dbReference type="Google" id="ProtNLM"/>
    </source>
</evidence>
<comment type="caution">
    <text evidence="4">The sequence shown here is derived from an EMBL/GenBank/DDBJ whole genome shotgun (WGS) entry which is preliminary data.</text>
</comment>
<proteinExistence type="predicted"/>
<keyword evidence="2" id="KW-1133">Transmembrane helix</keyword>
<keyword evidence="2" id="KW-0472">Membrane</keyword>
<dbReference type="InterPro" id="IPR003566">
    <property type="entry name" value="Tcell_CD5"/>
</dbReference>
<dbReference type="PANTHER" id="PTHR47309">
    <property type="entry name" value="T-CELL SURFACE GLYCOPROTEIN CD5"/>
    <property type="match status" value="1"/>
</dbReference>
<feature type="region of interest" description="Disordered" evidence="1">
    <location>
        <begin position="24"/>
        <end position="45"/>
    </location>
</feature>
<evidence type="ECO:0000256" key="3">
    <source>
        <dbReference type="SAM" id="SignalP"/>
    </source>
</evidence>